<organism evidence="11 12">
    <name type="scientific">Salipiger mangrovisoli</name>
    <dbReference type="NCBI Taxonomy" id="2865933"/>
    <lineage>
        <taxon>Bacteria</taxon>
        <taxon>Pseudomonadati</taxon>
        <taxon>Pseudomonadota</taxon>
        <taxon>Alphaproteobacteria</taxon>
        <taxon>Rhodobacterales</taxon>
        <taxon>Roseobacteraceae</taxon>
        <taxon>Salipiger</taxon>
    </lineage>
</organism>
<sequence>MSTAAAPILRRVLDGLYTAAGYLAAAFLVGIGVTIVVQIACRHLGITFDSTELAGFCLAAATFLGLAHTFRSGAHVRITLATDRLPLRARRFVEIANCLVGSAAIGFLAWHATALVLQSLDYHDVSPGLLAIPFWIPQAGFALGIVLFALALIDDLVSQVFGAAPSYAAGDADQHAE</sequence>
<feature type="transmembrane region" description="Helical" evidence="9">
    <location>
        <begin position="132"/>
        <end position="153"/>
    </location>
</feature>
<feature type="domain" description="Tripartite ATP-independent periplasmic transporters DctQ component" evidence="10">
    <location>
        <begin position="33"/>
        <end position="160"/>
    </location>
</feature>
<keyword evidence="4 9" id="KW-0997">Cell inner membrane</keyword>
<keyword evidence="3" id="KW-1003">Cell membrane</keyword>
<comment type="subcellular location">
    <subcellularLocation>
        <location evidence="1 9">Cell inner membrane</location>
        <topology evidence="1 9">Multi-pass membrane protein</topology>
    </subcellularLocation>
</comment>
<keyword evidence="7 9" id="KW-0472">Membrane</keyword>
<evidence type="ECO:0000256" key="6">
    <source>
        <dbReference type="ARBA" id="ARBA00022989"/>
    </source>
</evidence>
<evidence type="ECO:0000256" key="3">
    <source>
        <dbReference type="ARBA" id="ARBA00022475"/>
    </source>
</evidence>
<dbReference type="RefSeq" id="WP_194133785.1">
    <property type="nucleotide sequence ID" value="NZ_JADFFK010000003.1"/>
</dbReference>
<evidence type="ECO:0000256" key="7">
    <source>
        <dbReference type="ARBA" id="ARBA00023136"/>
    </source>
</evidence>
<protein>
    <recommendedName>
        <fullName evidence="9">TRAP transporter small permease protein</fullName>
    </recommendedName>
</protein>
<evidence type="ECO:0000259" key="10">
    <source>
        <dbReference type="Pfam" id="PF04290"/>
    </source>
</evidence>
<comment type="function">
    <text evidence="9">Part of the tripartite ATP-independent periplasmic (TRAP) transport system.</text>
</comment>
<evidence type="ECO:0000256" key="8">
    <source>
        <dbReference type="ARBA" id="ARBA00038436"/>
    </source>
</evidence>
<comment type="subunit">
    <text evidence="9">The complex comprises the extracytoplasmic solute receptor protein and the two transmembrane proteins.</text>
</comment>
<feature type="transmembrane region" description="Helical" evidence="9">
    <location>
        <begin position="92"/>
        <end position="112"/>
    </location>
</feature>
<dbReference type="Proteomes" id="UP000607796">
    <property type="component" value="Unassembled WGS sequence"/>
</dbReference>
<comment type="similarity">
    <text evidence="8 9">Belongs to the TRAP transporter small permease family.</text>
</comment>
<comment type="caution">
    <text evidence="9">Lacks conserved residue(s) required for the propagation of feature annotation.</text>
</comment>
<keyword evidence="6 9" id="KW-1133">Transmembrane helix</keyword>
<evidence type="ECO:0000256" key="4">
    <source>
        <dbReference type="ARBA" id="ARBA00022519"/>
    </source>
</evidence>
<keyword evidence="2 9" id="KW-0813">Transport</keyword>
<keyword evidence="12" id="KW-1185">Reference proteome</keyword>
<evidence type="ECO:0000256" key="9">
    <source>
        <dbReference type="RuleBase" id="RU369079"/>
    </source>
</evidence>
<gene>
    <name evidence="11" type="ORF">IQ782_06435</name>
</gene>
<evidence type="ECO:0000256" key="1">
    <source>
        <dbReference type="ARBA" id="ARBA00004429"/>
    </source>
</evidence>
<dbReference type="Pfam" id="PF04290">
    <property type="entry name" value="DctQ"/>
    <property type="match status" value="1"/>
</dbReference>
<dbReference type="EMBL" id="JADFFK010000003">
    <property type="protein sequence ID" value="MBE9636469.1"/>
    <property type="molecule type" value="Genomic_DNA"/>
</dbReference>
<dbReference type="InterPro" id="IPR055348">
    <property type="entry name" value="DctQ"/>
</dbReference>
<evidence type="ECO:0000256" key="2">
    <source>
        <dbReference type="ARBA" id="ARBA00022448"/>
    </source>
</evidence>
<feature type="transmembrane region" description="Helical" evidence="9">
    <location>
        <begin position="20"/>
        <end position="41"/>
    </location>
</feature>
<comment type="caution">
    <text evidence="11">The sequence shown here is derived from an EMBL/GenBank/DDBJ whole genome shotgun (WGS) entry which is preliminary data.</text>
</comment>
<name>A0ABR9WYU3_9RHOB</name>
<proteinExistence type="inferred from homology"/>
<evidence type="ECO:0000313" key="11">
    <source>
        <dbReference type="EMBL" id="MBE9636469.1"/>
    </source>
</evidence>
<evidence type="ECO:0000313" key="12">
    <source>
        <dbReference type="Proteomes" id="UP000607796"/>
    </source>
</evidence>
<accession>A0ABR9WYU3</accession>
<evidence type="ECO:0000256" key="5">
    <source>
        <dbReference type="ARBA" id="ARBA00022692"/>
    </source>
</evidence>
<keyword evidence="5 9" id="KW-0812">Transmembrane</keyword>
<reference evidence="11 12" key="1">
    <citation type="journal article" date="2021" name="Int. J. Syst. Evol. Microbiol.">
        <title>Salipiger mangrovisoli sp. nov., isolated from mangrove soil and the proposal for the reclassification of Paraphaeobacter pallidus as Salipiger pallidus comb. nov.</title>
        <authorList>
            <person name="Du J."/>
            <person name="Liu Y."/>
            <person name="Pei T."/>
            <person name="Deng M.R."/>
            <person name="Zhu H."/>
        </authorList>
    </citation>
    <scope>NUCLEOTIDE SEQUENCE [LARGE SCALE GENOMIC DNA]</scope>
    <source>
        <strain evidence="11 12">6D45A</strain>
    </source>
</reference>
<dbReference type="PANTHER" id="PTHR35011:SF10">
    <property type="entry name" value="TRAP TRANSPORTER SMALL PERMEASE PROTEIN"/>
    <property type="match status" value="1"/>
</dbReference>
<dbReference type="PANTHER" id="PTHR35011">
    <property type="entry name" value="2,3-DIKETO-L-GULONATE TRAP TRANSPORTER SMALL PERMEASE PROTEIN YIAM"/>
    <property type="match status" value="1"/>
</dbReference>
<dbReference type="InterPro" id="IPR007387">
    <property type="entry name" value="TRAP_DctQ"/>
</dbReference>